<proteinExistence type="predicted"/>
<dbReference type="OrthoDB" id="2440190at2759"/>
<name>A0A397W7V5_9GLOM</name>
<keyword evidence="2" id="KW-1185">Reference proteome</keyword>
<accession>A0A397W7V5</accession>
<organism evidence="1 2">
    <name type="scientific">Gigaspora rosea</name>
    <dbReference type="NCBI Taxonomy" id="44941"/>
    <lineage>
        <taxon>Eukaryota</taxon>
        <taxon>Fungi</taxon>
        <taxon>Fungi incertae sedis</taxon>
        <taxon>Mucoromycota</taxon>
        <taxon>Glomeromycotina</taxon>
        <taxon>Glomeromycetes</taxon>
        <taxon>Diversisporales</taxon>
        <taxon>Gigasporaceae</taxon>
        <taxon>Gigaspora</taxon>
    </lineage>
</organism>
<dbReference type="EMBL" id="QKWP01000005">
    <property type="protein sequence ID" value="RIB30780.1"/>
    <property type="molecule type" value="Genomic_DNA"/>
</dbReference>
<evidence type="ECO:0000313" key="2">
    <source>
        <dbReference type="Proteomes" id="UP000266673"/>
    </source>
</evidence>
<dbReference type="AlphaFoldDB" id="A0A397W7V5"/>
<dbReference type="Proteomes" id="UP000266673">
    <property type="component" value="Unassembled WGS sequence"/>
</dbReference>
<protein>
    <submittedName>
        <fullName evidence="1">Uncharacterized protein</fullName>
    </submittedName>
</protein>
<gene>
    <name evidence="1" type="ORF">C2G38_2238053</name>
</gene>
<evidence type="ECO:0000313" key="1">
    <source>
        <dbReference type="EMBL" id="RIB30780.1"/>
    </source>
</evidence>
<reference evidence="1 2" key="1">
    <citation type="submission" date="2018-06" db="EMBL/GenBank/DDBJ databases">
        <title>Comparative genomics reveals the genomic features of Rhizophagus irregularis, R. cerebriforme, R. diaphanum and Gigaspora rosea, and their symbiotic lifestyle signature.</title>
        <authorList>
            <person name="Morin E."/>
            <person name="San Clemente H."/>
            <person name="Chen E.C.H."/>
            <person name="De La Providencia I."/>
            <person name="Hainaut M."/>
            <person name="Kuo A."/>
            <person name="Kohler A."/>
            <person name="Murat C."/>
            <person name="Tang N."/>
            <person name="Roy S."/>
            <person name="Loubradou J."/>
            <person name="Henrissat B."/>
            <person name="Grigoriev I.V."/>
            <person name="Corradi N."/>
            <person name="Roux C."/>
            <person name="Martin F.M."/>
        </authorList>
    </citation>
    <scope>NUCLEOTIDE SEQUENCE [LARGE SCALE GENOMIC DNA]</scope>
    <source>
        <strain evidence="1 2">DAOM 194757</strain>
    </source>
</reference>
<comment type="caution">
    <text evidence="1">The sequence shown here is derived from an EMBL/GenBank/DDBJ whole genome shotgun (WGS) entry which is preliminary data.</text>
</comment>
<sequence>MKNDLEKILKAMQLGLFELQRVLDETNICSKIQKTETYGILVYKKMVSFYATHCHDGVYLVDKIESFTLPDEAFELKTLSHIINETHIMLKASYEIYKKRIINQVDLLENYLTIDTRRKEPRKTIQNVDVSFTSS</sequence>